<dbReference type="EnsemblFungi" id="EJT79226">
    <property type="protein sequence ID" value="EJT79226"/>
    <property type="gene ID" value="GGTG_04312"/>
</dbReference>
<dbReference type="Gene3D" id="3.30.565.10">
    <property type="entry name" value="Histidine kinase-like ATPase, C-terminal domain"/>
    <property type="match status" value="1"/>
</dbReference>
<reference evidence="4" key="4">
    <citation type="journal article" date="2015" name="G3 (Bethesda)">
        <title>Genome sequences of three phytopathogenic species of the Magnaporthaceae family of fungi.</title>
        <authorList>
            <person name="Okagaki L.H."/>
            <person name="Nunes C.C."/>
            <person name="Sailsbery J."/>
            <person name="Clay B."/>
            <person name="Brown D."/>
            <person name="John T."/>
            <person name="Oh Y."/>
            <person name="Young N."/>
            <person name="Fitzgerald M."/>
            <person name="Haas B.J."/>
            <person name="Zeng Q."/>
            <person name="Young S."/>
            <person name="Adiconis X."/>
            <person name="Fan L."/>
            <person name="Levin J.Z."/>
            <person name="Mitchell T.K."/>
            <person name="Okubara P.A."/>
            <person name="Farman M.L."/>
            <person name="Kohn L.M."/>
            <person name="Birren B."/>
            <person name="Ma L.-J."/>
            <person name="Dean R.A."/>
        </authorList>
    </citation>
    <scope>NUCLEOTIDE SEQUENCE</scope>
    <source>
        <strain evidence="4">R3-111a-1</strain>
    </source>
</reference>
<dbReference type="eggNOG" id="ENOG502QQIR">
    <property type="taxonomic scope" value="Eukaryota"/>
</dbReference>
<feature type="compositionally biased region" description="Polar residues" evidence="1">
    <location>
        <begin position="1256"/>
        <end position="1275"/>
    </location>
</feature>
<dbReference type="OrthoDB" id="1262810at2759"/>
<keyword evidence="5" id="KW-1185">Reference proteome</keyword>
<dbReference type="Pfam" id="PF06985">
    <property type="entry name" value="HET"/>
    <property type="match status" value="1"/>
</dbReference>
<name>J3NSR3_GAET3</name>
<protein>
    <recommendedName>
        <fullName evidence="2">Heterokaryon incompatibility domain-containing protein</fullName>
    </recommendedName>
</protein>
<dbReference type="Proteomes" id="UP000006039">
    <property type="component" value="Unassembled WGS sequence"/>
</dbReference>
<evidence type="ECO:0000313" key="5">
    <source>
        <dbReference type="Proteomes" id="UP000006039"/>
    </source>
</evidence>
<organism evidence="3">
    <name type="scientific">Gaeumannomyces tritici (strain R3-111a-1)</name>
    <name type="common">Wheat and barley take-all root rot fungus</name>
    <name type="synonym">Gaeumannomyces graminis var. tritici</name>
    <dbReference type="NCBI Taxonomy" id="644352"/>
    <lineage>
        <taxon>Eukaryota</taxon>
        <taxon>Fungi</taxon>
        <taxon>Dikarya</taxon>
        <taxon>Ascomycota</taxon>
        <taxon>Pezizomycotina</taxon>
        <taxon>Sordariomycetes</taxon>
        <taxon>Sordariomycetidae</taxon>
        <taxon>Magnaporthales</taxon>
        <taxon>Magnaporthaceae</taxon>
        <taxon>Gaeumannomyces</taxon>
    </lineage>
</organism>
<dbReference type="VEuPathDB" id="FungiDB:GGTG_04312"/>
<dbReference type="RefSeq" id="XP_009220371.1">
    <property type="nucleotide sequence ID" value="XM_009222107.1"/>
</dbReference>
<feature type="region of interest" description="Disordered" evidence="1">
    <location>
        <begin position="2001"/>
        <end position="2022"/>
    </location>
</feature>
<reference evidence="5" key="1">
    <citation type="submission" date="2010-07" db="EMBL/GenBank/DDBJ databases">
        <title>The genome sequence of Gaeumannomyces graminis var. tritici strain R3-111a-1.</title>
        <authorList>
            <consortium name="The Broad Institute Genome Sequencing Platform"/>
            <person name="Ma L.-J."/>
            <person name="Dead R."/>
            <person name="Young S."/>
            <person name="Zeng Q."/>
            <person name="Koehrsen M."/>
            <person name="Alvarado L."/>
            <person name="Berlin A."/>
            <person name="Chapman S.B."/>
            <person name="Chen Z."/>
            <person name="Freedman E."/>
            <person name="Gellesch M."/>
            <person name="Goldberg J."/>
            <person name="Griggs A."/>
            <person name="Gujja S."/>
            <person name="Heilman E.R."/>
            <person name="Heiman D."/>
            <person name="Hepburn T."/>
            <person name="Howarth C."/>
            <person name="Jen D."/>
            <person name="Larson L."/>
            <person name="Mehta T."/>
            <person name="Neiman D."/>
            <person name="Pearson M."/>
            <person name="Roberts A."/>
            <person name="Saif S."/>
            <person name="Shea T."/>
            <person name="Shenoy N."/>
            <person name="Sisk P."/>
            <person name="Stolte C."/>
            <person name="Sykes S."/>
            <person name="Walk T."/>
            <person name="White J."/>
            <person name="Yandava C."/>
            <person name="Haas B."/>
            <person name="Nusbaum C."/>
            <person name="Birren B."/>
        </authorList>
    </citation>
    <scope>NUCLEOTIDE SEQUENCE [LARGE SCALE GENOMIC DNA]</scope>
    <source>
        <strain evidence="5">R3-111a-1</strain>
    </source>
</reference>
<dbReference type="NCBIfam" id="NF047352">
    <property type="entry name" value="P_loop_sacsin"/>
    <property type="match status" value="1"/>
</dbReference>
<evidence type="ECO:0000259" key="2">
    <source>
        <dbReference type="Pfam" id="PF06985"/>
    </source>
</evidence>
<reference evidence="3" key="3">
    <citation type="submission" date="2010-09" db="EMBL/GenBank/DDBJ databases">
        <title>Annotation of Gaeumannomyces graminis var. tritici R3-111a-1.</title>
        <authorList>
            <consortium name="The Broad Institute Genome Sequencing Platform"/>
            <person name="Ma L.-J."/>
            <person name="Dead R."/>
            <person name="Young S.K."/>
            <person name="Zeng Q."/>
            <person name="Gargeya S."/>
            <person name="Fitzgerald M."/>
            <person name="Haas B."/>
            <person name="Abouelleil A."/>
            <person name="Alvarado L."/>
            <person name="Arachchi H.M."/>
            <person name="Berlin A."/>
            <person name="Brown A."/>
            <person name="Chapman S.B."/>
            <person name="Chen Z."/>
            <person name="Dunbar C."/>
            <person name="Freedman E."/>
            <person name="Gearin G."/>
            <person name="Gellesch M."/>
            <person name="Goldberg J."/>
            <person name="Griggs A."/>
            <person name="Gujja S."/>
            <person name="Heiman D."/>
            <person name="Howarth C."/>
            <person name="Larson L."/>
            <person name="Lui A."/>
            <person name="MacDonald P.J.P."/>
            <person name="Mehta T."/>
            <person name="Montmayeur A."/>
            <person name="Murphy C."/>
            <person name="Neiman D."/>
            <person name="Pearson M."/>
            <person name="Priest M."/>
            <person name="Roberts A."/>
            <person name="Saif S."/>
            <person name="Shea T."/>
            <person name="Shenoy N."/>
            <person name="Sisk P."/>
            <person name="Stolte C."/>
            <person name="Sykes S."/>
            <person name="Yandava C."/>
            <person name="Wortman J."/>
            <person name="Nusbaum C."/>
            <person name="Birren B."/>
        </authorList>
    </citation>
    <scope>NUCLEOTIDE SEQUENCE</scope>
    <source>
        <strain evidence="3">R3-111a-1</strain>
    </source>
</reference>
<dbReference type="GeneID" id="20344770"/>
<evidence type="ECO:0000256" key="1">
    <source>
        <dbReference type="SAM" id="MobiDB-lite"/>
    </source>
</evidence>
<gene>
    <name evidence="4" type="primary">20344770</name>
    <name evidence="3" type="ORF">GGTG_04312</name>
</gene>
<dbReference type="EMBL" id="GL385396">
    <property type="protein sequence ID" value="EJT79226.1"/>
    <property type="molecule type" value="Genomic_DNA"/>
</dbReference>
<feature type="domain" description="Heterokaryon incompatibility" evidence="2">
    <location>
        <begin position="1587"/>
        <end position="1735"/>
    </location>
</feature>
<dbReference type="HOGENOM" id="CLU_000570_2_1_1"/>
<feature type="region of interest" description="Disordered" evidence="1">
    <location>
        <begin position="1231"/>
        <end position="1336"/>
    </location>
</feature>
<dbReference type="STRING" id="644352.J3NSR3"/>
<feature type="compositionally biased region" description="Polar residues" evidence="1">
    <location>
        <begin position="1307"/>
        <end position="1326"/>
    </location>
</feature>
<evidence type="ECO:0000313" key="3">
    <source>
        <dbReference type="EMBL" id="EJT79226.1"/>
    </source>
</evidence>
<dbReference type="PANTHER" id="PTHR24148:SF64">
    <property type="entry name" value="HETEROKARYON INCOMPATIBILITY DOMAIN-CONTAINING PROTEIN"/>
    <property type="match status" value="1"/>
</dbReference>
<dbReference type="PANTHER" id="PTHR24148">
    <property type="entry name" value="ANKYRIN REPEAT DOMAIN-CONTAINING PROTEIN 39 HOMOLOG-RELATED"/>
    <property type="match status" value="1"/>
</dbReference>
<dbReference type="InterPro" id="IPR036890">
    <property type="entry name" value="HATPase_C_sf"/>
</dbReference>
<dbReference type="InterPro" id="IPR052895">
    <property type="entry name" value="HetReg/Transcr_Mod"/>
</dbReference>
<dbReference type="InterPro" id="IPR010730">
    <property type="entry name" value="HET"/>
</dbReference>
<dbReference type="Pfam" id="PF26639">
    <property type="entry name" value="Het-6_barrel"/>
    <property type="match status" value="1"/>
</dbReference>
<sequence>MAPALGPHQDSNVSDRPQNEEDAKKHIAQIQKALSESGDQAIRIMESMIGLLANTLSTKPAQFLLELLQNADDNAYADSVNPELVITFTDETLQFDTNELGFRRQDVQSICSMGQSSKKEPKKQEGKAASCIGEKGVGFKAVFRVAEQVFIHSGHYSFQFDSRRELGCIKPEWAVFPGKPRMGWTSIHLKLKPDLNREQLLEEMGKFDATLLLFLKRIRVIRVQIKPLYSWLSYKSLNRTIRRLDDASGLGGLAMLSLTPSTFPGYVVNHYTVRNMPPAPERPSCAESEIVLAFPKAPQQQTKAAGFPGEHKVYAFLPIRSYGFKFTIQADFLLPASREDIMLDSDWNRALREAIPPAVVDFIPKLRAVPELRYQWPRFFPVRHDMDDFFHGLSTIIANQVAGEQWVEQESSKPRLPGRPLDLRLVPEEYAVANDKVTGCLLRPIIPVDLSLFAYPSSMYPIESWDGLAYLGMKVLSAAEFLGDLSNLVRKHTSRFQSMPRPWHSRLAEILSPLVDKHQGLIFSLPLILTQQNTWVAPQDGPLFLPSKSGCAAMPWGLMVGSMVHADATEDTARKALLLRCGTTPMEDKATMCRAVTNAHAHNTLGFDNPNKVPLVHLIGHTKFLREQSWVLKGGAKYLWVETEGGRRLRSAEVYLDSENPLSASEVFQRHRGGRFPFLHPAYQDAFPSKADQGWLMHNLSLSTIPRLVQPYHSPDNFEISPDFLFLVQEFPALEVLQLLKTHWTEYEPWINPTATPLEGTPPHDRLRGHISSMKVPCWGGLLAPLGQTYLPRKNVLAVLDPQGKGLERMLDVPDPEAKKWDILQHFGVVVEIGALAIVEALDQVRRCVGEGAIKEHIVNLYKALQAALEKAQASELDAVKLAFSSRQLVFVPAPTPRWLKAGRCVWDGPSVLQQSAVLKKWYGELRHFFFTMLGIGNANLETVVAEVKALTAHTGGELARIDGLLELLADPPGSQQPHAKLDGLPIFPLWTGKRNAERFDRLSAGGILSRNNEWYIADAPGYLEGFEGKIPLLALAPHLGPVEKLLHLLNCGDRKLSELVGTKFFSAEKAILDRKHSTHLRGKWKCIARLIPRSRPDRESDIRELNRVLVYRADVVSAMRTLRKPWCKDETEVVEGHAISVSAAVATNPGSTRSDGLRIYIANNRPGPGHLPLEVHHQLAKLYGIKSPNSLAHLCRVLSMDDVEALEGELDLAGIPNDFADIREPLAGVDGTIPLPPHHGRGKEEERDTAELPATHSTVGDGTLDNNPQPTGASWGSIRPGKRATLPPHHGRGKEEERDATELPATHSTVGDGTPDNNPQPTGASWGSIRPGKRATMGLGREGIRLTGLKIPLPSYGSCWRKEEEAQGIAEFSVNIFFSRTLGDAYNALDHWTSNARSKYWHKSFHSRDADVSSFTIHDKRGLLKSYFEKHDCDKMKSLAIPDPTFHVQVVFTSDPRNPCFQIETKQAEKICLSDREVFVLALVTDLDTDPKVALVLDPWLLHRDGALSLVNPHPFQGRFEEAVPALYVRAAGEGGAEPAPESAEPHRYRPLKTEEIRILRVTPGTGDAPIHGRIEHVHIRQPGKYWAISYVWGLPDPARDQRHYVETAGGGRIKTTQSLDAVIRTLREESEGPLCLWVDAVSINQRDHQEKAQQIRKMGKIFSKAERVIAWLGDEADGSHEALEALAKMQTPGGGGGGGSLCRAVPSDDDPIWRKINALVRRPWFRRAWVTQELVLSSKVVLRCGRRSAMDWDAFFGALEVCEQGPADGGFLSGFLSDAGSALALGTTRRRWRPECPYGLLELLELFSHTRATIEADKLFSLLGLARNGTNRFFRPDYDSAFEDVVWNYAAGLIDCDQGMHLLSLAGGKKSYDFSSWVPRLTRGDFPATISTWNAGAGRFRAGPPISPSFVIGGDSSKKHLRVQGYAIDTVWRTTTVFIIQRDCLYVSEALRTFRRLLEPFRDGLYQDSESLEDLLFRVPIGDARAPCVDASPVCLRGRNDRPPLGDQNGDGSSGQAATWPPNLRQLVLGRSELDPERDVEALSEPDKEAWVLYWQTAAAFSRRLGNAVFCETDKGFVGLAPEDTKAGDKICLLHDAKAPFLLRRRPGVAPTWSLIGEGYIHGIMYGEGVPSGPAEDFSLV</sequence>
<reference evidence="3" key="2">
    <citation type="submission" date="2010-07" db="EMBL/GenBank/DDBJ databases">
        <authorList>
            <consortium name="The Broad Institute Genome Sequencing Platform"/>
            <consortium name="Broad Institute Genome Sequencing Center for Infectious Disease"/>
            <person name="Ma L.-J."/>
            <person name="Dead R."/>
            <person name="Young S."/>
            <person name="Zeng Q."/>
            <person name="Koehrsen M."/>
            <person name="Alvarado L."/>
            <person name="Berlin A."/>
            <person name="Chapman S.B."/>
            <person name="Chen Z."/>
            <person name="Freedman E."/>
            <person name="Gellesch M."/>
            <person name="Goldberg J."/>
            <person name="Griggs A."/>
            <person name="Gujja S."/>
            <person name="Heilman E.R."/>
            <person name="Heiman D."/>
            <person name="Hepburn T."/>
            <person name="Howarth C."/>
            <person name="Jen D."/>
            <person name="Larson L."/>
            <person name="Mehta T."/>
            <person name="Neiman D."/>
            <person name="Pearson M."/>
            <person name="Roberts A."/>
            <person name="Saif S."/>
            <person name="Shea T."/>
            <person name="Shenoy N."/>
            <person name="Sisk P."/>
            <person name="Stolte C."/>
            <person name="Sykes S."/>
            <person name="Walk T."/>
            <person name="White J."/>
            <person name="Yandava C."/>
            <person name="Haas B."/>
            <person name="Nusbaum C."/>
            <person name="Birren B."/>
        </authorList>
    </citation>
    <scope>NUCLEOTIDE SEQUENCE</scope>
    <source>
        <strain evidence="3">R3-111a-1</strain>
    </source>
</reference>
<evidence type="ECO:0000313" key="4">
    <source>
        <dbReference type="EnsemblFungi" id="EJT79226"/>
    </source>
</evidence>
<proteinExistence type="predicted"/>
<accession>J3NSR3</accession>
<dbReference type="SUPFAM" id="SSF55874">
    <property type="entry name" value="ATPase domain of HSP90 chaperone/DNA topoisomerase II/histidine kinase"/>
    <property type="match status" value="1"/>
</dbReference>
<reference evidence="4" key="5">
    <citation type="submission" date="2018-04" db="UniProtKB">
        <authorList>
            <consortium name="EnsemblFungi"/>
        </authorList>
    </citation>
    <scope>IDENTIFICATION</scope>
    <source>
        <strain evidence="4">R3-111a-1</strain>
    </source>
</reference>
<feature type="region of interest" description="Disordered" evidence="1">
    <location>
        <begin position="1"/>
        <end position="32"/>
    </location>
</feature>